<dbReference type="CDD" id="cd00082">
    <property type="entry name" value="HisKA"/>
    <property type="match status" value="1"/>
</dbReference>
<reference evidence="10 11" key="1">
    <citation type="submission" date="2023-04" db="EMBL/GenBank/DDBJ databases">
        <title>A novel bacteria isolated from coastal sediment.</title>
        <authorList>
            <person name="Liu X.-J."/>
            <person name="Du Z.-J."/>
        </authorList>
    </citation>
    <scope>NUCLEOTIDE SEQUENCE [LARGE SCALE GENOMIC DNA]</scope>
    <source>
        <strain evidence="10 11">SDUM461004</strain>
    </source>
</reference>
<evidence type="ECO:0000256" key="4">
    <source>
        <dbReference type="ARBA" id="ARBA00023012"/>
    </source>
</evidence>
<feature type="coiled-coil region" evidence="6">
    <location>
        <begin position="182"/>
        <end position="220"/>
    </location>
</feature>
<dbReference type="InterPro" id="IPR004358">
    <property type="entry name" value="Sig_transdc_His_kin-like_C"/>
</dbReference>
<keyword evidence="6" id="KW-0175">Coiled coil</keyword>
<dbReference type="PRINTS" id="PR00344">
    <property type="entry name" value="BCTRLSENSOR"/>
</dbReference>
<evidence type="ECO:0000256" key="2">
    <source>
        <dbReference type="ARBA" id="ARBA00012438"/>
    </source>
</evidence>
<keyword evidence="10" id="KW-0547">Nucleotide-binding</keyword>
<dbReference type="Pfam" id="PF02518">
    <property type="entry name" value="HATPase_c"/>
    <property type="match status" value="1"/>
</dbReference>
<dbReference type="Gene3D" id="3.40.50.2300">
    <property type="match status" value="1"/>
</dbReference>
<organism evidence="10 11">
    <name type="scientific">Thalassobacterium sedimentorum</name>
    <dbReference type="NCBI Taxonomy" id="3041258"/>
    <lineage>
        <taxon>Bacteria</taxon>
        <taxon>Pseudomonadati</taxon>
        <taxon>Verrucomicrobiota</taxon>
        <taxon>Opitutia</taxon>
        <taxon>Puniceicoccales</taxon>
        <taxon>Coraliomargaritaceae</taxon>
        <taxon>Thalassobacterium</taxon>
    </lineage>
</organism>
<dbReference type="PROSITE" id="PS50110">
    <property type="entry name" value="RESPONSE_REGULATORY"/>
    <property type="match status" value="1"/>
</dbReference>
<dbReference type="Proteomes" id="UP001243717">
    <property type="component" value="Unassembled WGS sequence"/>
</dbReference>
<dbReference type="InterPro" id="IPR036890">
    <property type="entry name" value="HATPase_C_sf"/>
</dbReference>
<proteinExistence type="predicted"/>
<keyword evidence="4" id="KW-0902">Two-component regulatory system</keyword>
<keyword evidence="7" id="KW-0812">Transmembrane</keyword>
<dbReference type="SMART" id="SM00448">
    <property type="entry name" value="REC"/>
    <property type="match status" value="1"/>
</dbReference>
<dbReference type="SUPFAM" id="SSF52172">
    <property type="entry name" value="CheY-like"/>
    <property type="match status" value="1"/>
</dbReference>
<evidence type="ECO:0000256" key="6">
    <source>
        <dbReference type="SAM" id="Coils"/>
    </source>
</evidence>
<dbReference type="SMART" id="SM00387">
    <property type="entry name" value="HATPase_c"/>
    <property type="match status" value="1"/>
</dbReference>
<dbReference type="GO" id="GO:0005524">
    <property type="term" value="F:ATP binding"/>
    <property type="evidence" value="ECO:0007669"/>
    <property type="project" value="UniProtKB-KW"/>
</dbReference>
<dbReference type="InterPro" id="IPR036097">
    <property type="entry name" value="HisK_dim/P_sf"/>
</dbReference>
<dbReference type="CDD" id="cd17546">
    <property type="entry name" value="REC_hyHK_CKI1_RcsC-like"/>
    <property type="match status" value="1"/>
</dbReference>
<keyword evidence="11" id="KW-1185">Reference proteome</keyword>
<feature type="domain" description="Response regulatory" evidence="9">
    <location>
        <begin position="491"/>
        <end position="610"/>
    </location>
</feature>
<dbReference type="Gene3D" id="3.30.565.10">
    <property type="entry name" value="Histidine kinase-like ATPase, C-terminal domain"/>
    <property type="match status" value="1"/>
</dbReference>
<accession>A0ABU1AJA4</accession>
<dbReference type="Pfam" id="PF00512">
    <property type="entry name" value="HisKA"/>
    <property type="match status" value="1"/>
</dbReference>
<gene>
    <name evidence="10" type="ORF">QEH59_07365</name>
</gene>
<dbReference type="PROSITE" id="PS50109">
    <property type="entry name" value="HIS_KIN"/>
    <property type="match status" value="1"/>
</dbReference>
<dbReference type="InterPro" id="IPR003594">
    <property type="entry name" value="HATPase_dom"/>
</dbReference>
<feature type="domain" description="Histidine kinase" evidence="8">
    <location>
        <begin position="230"/>
        <end position="453"/>
    </location>
</feature>
<evidence type="ECO:0000256" key="7">
    <source>
        <dbReference type="SAM" id="Phobius"/>
    </source>
</evidence>
<dbReference type="InterPro" id="IPR011006">
    <property type="entry name" value="CheY-like_superfamily"/>
</dbReference>
<keyword evidence="7" id="KW-1133">Transmembrane helix</keyword>
<dbReference type="SUPFAM" id="SSF55874">
    <property type="entry name" value="ATPase domain of HSP90 chaperone/DNA topoisomerase II/histidine kinase"/>
    <property type="match status" value="1"/>
</dbReference>
<dbReference type="InterPro" id="IPR001789">
    <property type="entry name" value="Sig_transdc_resp-reg_receiver"/>
</dbReference>
<evidence type="ECO:0000259" key="9">
    <source>
        <dbReference type="PROSITE" id="PS50110"/>
    </source>
</evidence>
<keyword evidence="3 5" id="KW-0597">Phosphoprotein</keyword>
<dbReference type="InterPro" id="IPR003661">
    <property type="entry name" value="HisK_dim/P_dom"/>
</dbReference>
<dbReference type="Pfam" id="PF00072">
    <property type="entry name" value="Response_reg"/>
    <property type="match status" value="1"/>
</dbReference>
<evidence type="ECO:0000313" key="10">
    <source>
        <dbReference type="EMBL" id="MDQ8194238.1"/>
    </source>
</evidence>
<sequence length="615" mass="69433">MVYLYAALPIIAVVIVLVGWMASDRFTSYVEERGQLMEELNVMVSNVKFNPIEHIDEIEFMRQERSITHQQEFFRSMALALAILLFGVTVPLLATRYFVQRLQANLDLLNDRLASIGTGASALMPQTFDFLEFDRLSDTLRRITRNHGETEQRWKRAEKELISANSDLIEQANELKKGRKIALSMMEDADSARKELEMANQRLNQVIEQAKQSAHEADSANRAKSDFLATMSHEIRTPLNGIIGFVEMLNETELNEEQEDYLATIKSSSEALMSLINDVLDFSKVESGNLVLESRDFAILPVIRELSSMFFSQATEKGLSLVINVDEDVPRKIRGDETRLRQILINFLSNAIKFTEKGEVSLSIYTHNIDFTTNRVDLEFEIRDTGIGMSRDQIGQLFKPFSQGDSSTTRKYGGTGLGLAICKRLSEAMGGKVWATSLPDEGSCFFSRVQFEIVSLKETRPPIPNVSQEPVAQPESASETVNIMAERLPLRIAVAEDNLANQRVIMIMLRRLGWEADFVENGEELLDLLRQQDYDLIFMDLQMPKMDGLEATRFLRLGEAGEAGRTIKIVALTANALSGDEARCLENGMDAYLSKPLRLNTLKQTIARLFDLQEV</sequence>
<dbReference type="EC" id="2.7.13.3" evidence="2"/>
<dbReference type="InterPro" id="IPR005467">
    <property type="entry name" value="His_kinase_dom"/>
</dbReference>
<evidence type="ECO:0000313" key="11">
    <source>
        <dbReference type="Proteomes" id="UP001243717"/>
    </source>
</evidence>
<feature type="transmembrane region" description="Helical" evidence="7">
    <location>
        <begin position="6"/>
        <end position="23"/>
    </location>
</feature>
<evidence type="ECO:0000256" key="3">
    <source>
        <dbReference type="ARBA" id="ARBA00022553"/>
    </source>
</evidence>
<dbReference type="PANTHER" id="PTHR45339">
    <property type="entry name" value="HYBRID SIGNAL TRANSDUCTION HISTIDINE KINASE J"/>
    <property type="match status" value="1"/>
</dbReference>
<evidence type="ECO:0000259" key="8">
    <source>
        <dbReference type="PROSITE" id="PS50109"/>
    </source>
</evidence>
<evidence type="ECO:0000256" key="1">
    <source>
        <dbReference type="ARBA" id="ARBA00000085"/>
    </source>
</evidence>
<protein>
    <recommendedName>
        <fullName evidence="2">histidine kinase</fullName>
        <ecNumber evidence="2">2.7.13.3</ecNumber>
    </recommendedName>
</protein>
<dbReference type="Gene3D" id="1.10.287.130">
    <property type="match status" value="1"/>
</dbReference>
<dbReference type="PANTHER" id="PTHR45339:SF1">
    <property type="entry name" value="HYBRID SIGNAL TRANSDUCTION HISTIDINE KINASE J"/>
    <property type="match status" value="1"/>
</dbReference>
<keyword evidence="7" id="KW-0472">Membrane</keyword>
<dbReference type="SMART" id="SM00388">
    <property type="entry name" value="HisKA"/>
    <property type="match status" value="1"/>
</dbReference>
<feature type="transmembrane region" description="Helical" evidence="7">
    <location>
        <begin position="73"/>
        <end position="94"/>
    </location>
</feature>
<keyword evidence="10" id="KW-0067">ATP-binding</keyword>
<dbReference type="SUPFAM" id="SSF47384">
    <property type="entry name" value="Homodimeric domain of signal transducing histidine kinase"/>
    <property type="match status" value="1"/>
</dbReference>
<name>A0ABU1AJA4_9BACT</name>
<dbReference type="EMBL" id="JARXIC010000009">
    <property type="protein sequence ID" value="MDQ8194238.1"/>
    <property type="molecule type" value="Genomic_DNA"/>
</dbReference>
<comment type="caution">
    <text evidence="10">The sequence shown here is derived from an EMBL/GenBank/DDBJ whole genome shotgun (WGS) entry which is preliminary data.</text>
</comment>
<feature type="modified residue" description="4-aspartylphosphate" evidence="5">
    <location>
        <position position="540"/>
    </location>
</feature>
<dbReference type="CDD" id="cd16922">
    <property type="entry name" value="HATPase_EvgS-ArcB-TorS-like"/>
    <property type="match status" value="1"/>
</dbReference>
<comment type="catalytic activity">
    <reaction evidence="1">
        <text>ATP + protein L-histidine = ADP + protein N-phospho-L-histidine.</text>
        <dbReference type="EC" id="2.7.13.3"/>
    </reaction>
</comment>
<evidence type="ECO:0000256" key="5">
    <source>
        <dbReference type="PROSITE-ProRule" id="PRU00169"/>
    </source>
</evidence>